<dbReference type="AlphaFoldDB" id="W6MCB3"/>
<name>W6MCB3_9GAMM</name>
<gene>
    <name evidence="1" type="ORF">BN873_p50016</name>
</gene>
<evidence type="ECO:0000313" key="2">
    <source>
        <dbReference type="Proteomes" id="UP000035760"/>
    </source>
</evidence>
<dbReference type="EMBL" id="CBTJ020000117">
    <property type="protein sequence ID" value="CDI04739.1"/>
    <property type="molecule type" value="Genomic_DNA"/>
</dbReference>
<sequence>MVVAQGRERFEKELPVMLANLDKGLPVLARETLTE</sequence>
<proteinExistence type="predicted"/>
<accession>W6MCB3</accession>
<comment type="caution">
    <text evidence="1">The sequence shown here is derived from an EMBL/GenBank/DDBJ whole genome shotgun (WGS) entry which is preliminary data.</text>
</comment>
<reference evidence="1" key="1">
    <citation type="submission" date="2013-07" db="EMBL/GenBank/DDBJ databases">
        <authorList>
            <person name="McIlroy S."/>
        </authorList>
    </citation>
    <scope>NUCLEOTIDE SEQUENCE [LARGE SCALE GENOMIC DNA]</scope>
    <source>
        <strain evidence="1">Run_A_D11</strain>
    </source>
</reference>
<evidence type="ECO:0000313" key="1">
    <source>
        <dbReference type="EMBL" id="CDI04739.1"/>
    </source>
</evidence>
<keyword evidence="2" id="KW-1185">Reference proteome</keyword>
<reference evidence="1" key="2">
    <citation type="submission" date="2014-03" db="EMBL/GenBank/DDBJ databases">
        <title>Candidatus Competibacter-lineage genomes retrieved from metagenomes reveal functional metabolic diversity.</title>
        <authorList>
            <person name="McIlroy S.J."/>
            <person name="Albertsen M."/>
            <person name="Andresen E.K."/>
            <person name="Saunders A.M."/>
            <person name="Kristiansen R."/>
            <person name="Stokholm-Bjerregaard M."/>
            <person name="Nielsen K.L."/>
            <person name="Nielsen P.H."/>
        </authorList>
    </citation>
    <scope>NUCLEOTIDE SEQUENCE</scope>
    <source>
        <strain evidence="1">Run_A_D11</strain>
    </source>
</reference>
<organism evidence="1 2">
    <name type="scientific">Candidatus Competibacter denitrificans Run_A_D11</name>
    <dbReference type="NCBI Taxonomy" id="1400863"/>
    <lineage>
        <taxon>Bacteria</taxon>
        <taxon>Pseudomonadati</taxon>
        <taxon>Pseudomonadota</taxon>
        <taxon>Gammaproteobacteria</taxon>
        <taxon>Candidatus Competibacteraceae</taxon>
        <taxon>Candidatus Competibacter</taxon>
    </lineage>
</organism>
<protein>
    <submittedName>
        <fullName evidence="1">Uncharacterized protein</fullName>
    </submittedName>
</protein>
<dbReference type="Proteomes" id="UP000035760">
    <property type="component" value="Unassembled WGS sequence"/>
</dbReference>